<dbReference type="PANTHER" id="PTHR14224">
    <property type="entry name" value="SIMILAR TO PREFERENTIALLY EXPRESSED ANTIGEN IN MELANOMA-LIKE 3"/>
    <property type="match status" value="1"/>
</dbReference>
<evidence type="ECO:0000313" key="3">
    <source>
        <dbReference type="RefSeq" id="XP_019635546.1"/>
    </source>
</evidence>
<keyword evidence="2" id="KW-1185">Reference proteome</keyword>
<dbReference type="GO" id="GO:0005737">
    <property type="term" value="C:cytoplasm"/>
    <property type="evidence" value="ECO:0007669"/>
    <property type="project" value="TreeGrafter"/>
</dbReference>
<accession>A0A6P5A174</accession>
<name>A0A6P5A174_BRABE</name>
<evidence type="ECO:0000313" key="2">
    <source>
        <dbReference type="Proteomes" id="UP000515135"/>
    </source>
</evidence>
<dbReference type="SUPFAM" id="SSF52047">
    <property type="entry name" value="RNI-like"/>
    <property type="match status" value="1"/>
</dbReference>
<dbReference type="InterPro" id="IPR050694">
    <property type="entry name" value="LRRC14/PRAME"/>
</dbReference>
<dbReference type="InterPro" id="IPR032675">
    <property type="entry name" value="LRR_dom_sf"/>
</dbReference>
<organism evidence="2 3">
    <name type="scientific">Branchiostoma belcheri</name>
    <name type="common">Amphioxus</name>
    <dbReference type="NCBI Taxonomy" id="7741"/>
    <lineage>
        <taxon>Eukaryota</taxon>
        <taxon>Metazoa</taxon>
        <taxon>Chordata</taxon>
        <taxon>Cephalochordata</taxon>
        <taxon>Leptocardii</taxon>
        <taxon>Amphioxiformes</taxon>
        <taxon>Branchiostomatidae</taxon>
        <taxon>Branchiostoma</taxon>
    </lineage>
</organism>
<dbReference type="Proteomes" id="UP000515135">
    <property type="component" value="Unplaced"/>
</dbReference>
<gene>
    <name evidence="3" type="primary">LOC109478456</name>
</gene>
<dbReference type="Gene3D" id="3.80.10.10">
    <property type="entry name" value="Ribonuclease Inhibitor"/>
    <property type="match status" value="1"/>
</dbReference>
<dbReference type="RefSeq" id="XP_019635546.1">
    <property type="nucleotide sequence ID" value="XM_019779987.1"/>
</dbReference>
<dbReference type="AlphaFoldDB" id="A0A6P5A174"/>
<dbReference type="GeneID" id="109478456"/>
<keyword evidence="1" id="KW-0677">Repeat</keyword>
<proteinExistence type="predicted"/>
<protein>
    <submittedName>
        <fullName evidence="3">Uncharacterized protein LOC109478456</fullName>
    </submittedName>
</protein>
<dbReference type="KEGG" id="bbel:109478456"/>
<evidence type="ECO:0000256" key="1">
    <source>
        <dbReference type="ARBA" id="ARBA00022737"/>
    </source>
</evidence>
<sequence>MADMTTTTDMREFQVKNSSVFGLVLESSTAFSPVPDSRDGKGRFCTLLEICAAAITKYQSLLQIAIDIVPRVLLCTLLKEALLRSHHLCIRDLISSWPGRSLDFTEILGPQHRHHVLDLLNWESGRAKVITHSLLNCQSEALQVVDLREALPNREATATFVEASLQSHRQQRTKDLHVYLNMWIENPLKEGGRVAKALSAQGKGLKLHPCRVATVFLGFSLERLGRRLDPQVLTGLELKSEMLESADAFATLLRGGKFPNLSSLSLPNFVKRLESGGFQSLREVLSCLPALRRLHLNGLQVTGQLRQLLQDVPPLLQLNLSHCRLSPPDVVFLSNSHHAEALRELSISGMTNFDAMCLLVRSAPQLVWLDLSDCPKCFEDDFKVLMTRFLLQCSFSKLHTLDCRGNSYTAEPSTPVLDIFRVCNKINTLKTVYLDALYFDDLNEEEASAVLGTMDSKNRPIHVKVLHDQDTYKTLYKICYTETVT</sequence>
<dbReference type="PANTHER" id="PTHR14224:SF37">
    <property type="entry name" value="LEUCINE-RICH REPEAT-CONTAINING PROTEIN 14"/>
    <property type="match status" value="1"/>
</dbReference>
<reference evidence="3" key="1">
    <citation type="submission" date="2025-08" db="UniProtKB">
        <authorList>
            <consortium name="RefSeq"/>
        </authorList>
    </citation>
    <scope>IDENTIFICATION</scope>
    <source>
        <tissue evidence="3">Gonad</tissue>
    </source>
</reference>
<dbReference type="OrthoDB" id="8875973at2759"/>